<evidence type="ECO:0000256" key="2">
    <source>
        <dbReference type="ARBA" id="ARBA00012438"/>
    </source>
</evidence>
<dbReference type="InterPro" id="IPR035965">
    <property type="entry name" value="PAS-like_dom_sf"/>
</dbReference>
<dbReference type="PANTHER" id="PTHR41523:SF7">
    <property type="entry name" value="HISTIDINE KINASE"/>
    <property type="match status" value="1"/>
</dbReference>
<comment type="catalytic activity">
    <reaction evidence="1">
        <text>ATP + protein L-histidine = ADP + protein N-phospho-L-histidine.</text>
        <dbReference type="EC" id="2.7.13.3"/>
    </reaction>
</comment>
<dbReference type="Proteomes" id="UP000245073">
    <property type="component" value="Unassembled WGS sequence"/>
</dbReference>
<dbReference type="OrthoDB" id="7284568at2"/>
<evidence type="ECO:0000259" key="8">
    <source>
        <dbReference type="PROSITE" id="PS50112"/>
    </source>
</evidence>
<keyword evidence="10" id="KW-1185">Reference proteome</keyword>
<evidence type="ECO:0000256" key="3">
    <source>
        <dbReference type="ARBA" id="ARBA00022553"/>
    </source>
</evidence>
<proteinExistence type="predicted"/>
<dbReference type="GO" id="GO:0005524">
    <property type="term" value="F:ATP binding"/>
    <property type="evidence" value="ECO:0007669"/>
    <property type="project" value="UniProtKB-KW"/>
</dbReference>
<dbReference type="Gene3D" id="3.30.450.20">
    <property type="entry name" value="PAS domain"/>
    <property type="match status" value="1"/>
</dbReference>
<dbReference type="SMART" id="SM00911">
    <property type="entry name" value="HWE_HK"/>
    <property type="match status" value="1"/>
</dbReference>
<protein>
    <recommendedName>
        <fullName evidence="2">histidine kinase</fullName>
        <ecNumber evidence="2">2.7.13.3</ecNumber>
    </recommendedName>
</protein>
<keyword evidence="5" id="KW-0547">Nucleotide-binding</keyword>
<dbReference type="Pfam" id="PF07536">
    <property type="entry name" value="HWE_HK"/>
    <property type="match status" value="1"/>
</dbReference>
<evidence type="ECO:0000256" key="7">
    <source>
        <dbReference type="ARBA" id="ARBA00022840"/>
    </source>
</evidence>
<dbReference type="InterPro" id="IPR011102">
    <property type="entry name" value="Sig_transdc_His_kinase_HWE"/>
</dbReference>
<evidence type="ECO:0000313" key="9">
    <source>
        <dbReference type="EMBL" id="PVM92775.1"/>
    </source>
</evidence>
<evidence type="ECO:0000313" key="10">
    <source>
        <dbReference type="Proteomes" id="UP000245073"/>
    </source>
</evidence>
<evidence type="ECO:0000256" key="6">
    <source>
        <dbReference type="ARBA" id="ARBA00022777"/>
    </source>
</evidence>
<name>A0A2T9K9Y1_9CAUL</name>
<keyword evidence="3" id="KW-0597">Phosphoprotein</keyword>
<evidence type="ECO:0000256" key="4">
    <source>
        <dbReference type="ARBA" id="ARBA00022679"/>
    </source>
</evidence>
<dbReference type="AlphaFoldDB" id="A0A2T9K9Y1"/>
<evidence type="ECO:0000256" key="5">
    <source>
        <dbReference type="ARBA" id="ARBA00022741"/>
    </source>
</evidence>
<comment type="caution">
    <text evidence="9">The sequence shown here is derived from an EMBL/GenBank/DDBJ whole genome shotgun (WGS) entry which is preliminary data.</text>
</comment>
<feature type="domain" description="PAS" evidence="8">
    <location>
        <begin position="6"/>
        <end position="53"/>
    </location>
</feature>
<gene>
    <name evidence="9" type="ORF">DDF67_05275</name>
</gene>
<dbReference type="EC" id="2.7.13.3" evidence="2"/>
<keyword evidence="7" id="KW-0067">ATP-binding</keyword>
<dbReference type="GO" id="GO:0004673">
    <property type="term" value="F:protein histidine kinase activity"/>
    <property type="evidence" value="ECO:0007669"/>
    <property type="project" value="UniProtKB-EC"/>
</dbReference>
<evidence type="ECO:0000256" key="1">
    <source>
        <dbReference type="ARBA" id="ARBA00000085"/>
    </source>
</evidence>
<sequence length="251" mass="27504">MDIASNHRLAALLIENAVEYAIFTMDDKGVVTSWSPGAEKILGYAVDEIVGKNFSMLFTVSDLAAGSPPQELAMALENGRAEDTRWHVRKSGERFWANGMTMRIADSQPPALLKILRDETPAKLAEEQRILLLNELNHRIKNTLTIIQSITEQTLRSANVDPVARATLTERLMALSQAHNVLTDENWAGADLETILRQALGAHLGPNKARVRLDGPAVRLSPHQAVAMALALHELATNALKYGSLSNDAAW</sequence>
<organism evidence="9 10">
    <name type="scientific">Caulobacter endophyticus</name>
    <dbReference type="NCBI Taxonomy" id="2172652"/>
    <lineage>
        <taxon>Bacteria</taxon>
        <taxon>Pseudomonadati</taxon>
        <taxon>Pseudomonadota</taxon>
        <taxon>Alphaproteobacteria</taxon>
        <taxon>Caulobacterales</taxon>
        <taxon>Caulobacteraceae</taxon>
        <taxon>Caulobacter</taxon>
    </lineage>
</organism>
<dbReference type="Pfam" id="PF13426">
    <property type="entry name" value="PAS_9"/>
    <property type="match status" value="1"/>
</dbReference>
<dbReference type="PROSITE" id="PS50112">
    <property type="entry name" value="PAS"/>
    <property type="match status" value="1"/>
</dbReference>
<dbReference type="PANTHER" id="PTHR41523">
    <property type="entry name" value="TWO-COMPONENT SYSTEM SENSOR PROTEIN"/>
    <property type="match status" value="1"/>
</dbReference>
<dbReference type="NCBIfam" id="TIGR00229">
    <property type="entry name" value="sensory_box"/>
    <property type="match status" value="1"/>
</dbReference>
<keyword evidence="4" id="KW-0808">Transferase</keyword>
<accession>A0A2T9K9Y1</accession>
<dbReference type="SUPFAM" id="SSF55785">
    <property type="entry name" value="PYP-like sensor domain (PAS domain)"/>
    <property type="match status" value="1"/>
</dbReference>
<dbReference type="InterPro" id="IPR000014">
    <property type="entry name" value="PAS"/>
</dbReference>
<keyword evidence="6" id="KW-0418">Kinase</keyword>
<dbReference type="CDD" id="cd00130">
    <property type="entry name" value="PAS"/>
    <property type="match status" value="1"/>
</dbReference>
<dbReference type="RefSeq" id="WP_109099883.1">
    <property type="nucleotide sequence ID" value="NZ_QDKQ01000024.1"/>
</dbReference>
<reference evidence="9 10" key="1">
    <citation type="submission" date="2018-04" db="EMBL/GenBank/DDBJ databases">
        <title>The genome sequence of Caulobacter sp. 744.</title>
        <authorList>
            <person name="Gao J."/>
            <person name="Sun J."/>
        </authorList>
    </citation>
    <scope>NUCLEOTIDE SEQUENCE [LARGE SCALE GENOMIC DNA]</scope>
    <source>
        <strain evidence="9 10">774</strain>
    </source>
</reference>
<dbReference type="EMBL" id="QDKQ01000024">
    <property type="protein sequence ID" value="PVM92775.1"/>
    <property type="molecule type" value="Genomic_DNA"/>
</dbReference>